<feature type="compositionally biased region" description="Polar residues" evidence="1">
    <location>
        <begin position="1"/>
        <end position="11"/>
    </location>
</feature>
<accession>A0A8S9FWV6</accession>
<evidence type="ECO:0000313" key="3">
    <source>
        <dbReference type="Proteomes" id="UP000712281"/>
    </source>
</evidence>
<dbReference type="EMBL" id="QGKW02002228">
    <property type="protein sequence ID" value="KAF2538183.1"/>
    <property type="molecule type" value="Genomic_DNA"/>
</dbReference>
<protein>
    <submittedName>
        <fullName evidence="2">Uncharacterized protein</fullName>
    </submittedName>
</protein>
<comment type="caution">
    <text evidence="2">The sequence shown here is derived from an EMBL/GenBank/DDBJ whole genome shotgun (WGS) entry which is preliminary data.</text>
</comment>
<gene>
    <name evidence="2" type="ORF">F2Q68_00019216</name>
</gene>
<evidence type="ECO:0000256" key="1">
    <source>
        <dbReference type="SAM" id="MobiDB-lite"/>
    </source>
</evidence>
<sequence>MSNNISRRWTQSLPVSTLSPSSPFSLSCPETHQQQTKCSGARGGDSRSVTVVSFITCIHLAKEKRMEKRRFFRSGFDMHDFQIFVWTSWKSSGLPGSRLDFLEVVWTSWKSSDEVFNHMVLIFLSFKDVEDFWARRLPDDFHEVFQTTSRKSSDGVFNQMVLIFHLDISRKLPGRLPDDFQEVFQTTSKKSSRRLPGSLLTGSSSISSGV</sequence>
<name>A0A8S9FWV6_BRACR</name>
<dbReference type="PROSITE" id="PS51257">
    <property type="entry name" value="PROKAR_LIPOPROTEIN"/>
    <property type="match status" value="1"/>
</dbReference>
<feature type="region of interest" description="Disordered" evidence="1">
    <location>
        <begin position="1"/>
        <end position="20"/>
    </location>
</feature>
<evidence type="ECO:0000313" key="2">
    <source>
        <dbReference type="EMBL" id="KAF2538183.1"/>
    </source>
</evidence>
<reference evidence="2" key="1">
    <citation type="submission" date="2019-12" db="EMBL/GenBank/DDBJ databases">
        <title>Genome sequencing and annotation of Brassica cretica.</title>
        <authorList>
            <person name="Studholme D.J."/>
            <person name="Sarris P.F."/>
        </authorList>
    </citation>
    <scope>NUCLEOTIDE SEQUENCE</scope>
    <source>
        <strain evidence="2">PFS-001/15</strain>
        <tissue evidence="2">Leaf</tissue>
    </source>
</reference>
<organism evidence="2 3">
    <name type="scientific">Brassica cretica</name>
    <name type="common">Mustard</name>
    <dbReference type="NCBI Taxonomy" id="69181"/>
    <lineage>
        <taxon>Eukaryota</taxon>
        <taxon>Viridiplantae</taxon>
        <taxon>Streptophyta</taxon>
        <taxon>Embryophyta</taxon>
        <taxon>Tracheophyta</taxon>
        <taxon>Spermatophyta</taxon>
        <taxon>Magnoliopsida</taxon>
        <taxon>eudicotyledons</taxon>
        <taxon>Gunneridae</taxon>
        <taxon>Pentapetalae</taxon>
        <taxon>rosids</taxon>
        <taxon>malvids</taxon>
        <taxon>Brassicales</taxon>
        <taxon>Brassicaceae</taxon>
        <taxon>Brassiceae</taxon>
        <taxon>Brassica</taxon>
    </lineage>
</organism>
<dbReference type="Proteomes" id="UP000712281">
    <property type="component" value="Unassembled WGS sequence"/>
</dbReference>
<proteinExistence type="predicted"/>
<dbReference type="AlphaFoldDB" id="A0A8S9FWV6"/>